<evidence type="ECO:0000256" key="19">
    <source>
        <dbReference type="HAMAP-Rule" id="MF_00021"/>
    </source>
</evidence>
<dbReference type="Pfam" id="PF02568">
    <property type="entry name" value="ThiI"/>
    <property type="match status" value="1"/>
</dbReference>
<evidence type="ECO:0000256" key="18">
    <source>
        <dbReference type="ARBA" id="ARBA00080570"/>
    </source>
</evidence>
<dbReference type="InterPro" id="IPR054173">
    <property type="entry name" value="ThiI_fer"/>
</dbReference>
<dbReference type="CDD" id="cd01712">
    <property type="entry name" value="PPase_ThiI"/>
    <property type="match status" value="1"/>
</dbReference>
<comment type="catalytic activity">
    <reaction evidence="11 19">
        <text>[ThiS sulfur-carrier protein]-C-terminal Gly-Gly-AMP + S-sulfanyl-L-cysteinyl-[cysteine desulfurase] + AH2 = [ThiS sulfur-carrier protein]-C-terminal-Gly-aminoethanethioate + L-cysteinyl-[cysteine desulfurase] + A + AMP + 2 H(+)</text>
        <dbReference type="Rhea" id="RHEA:43340"/>
        <dbReference type="Rhea" id="RHEA-COMP:12157"/>
        <dbReference type="Rhea" id="RHEA-COMP:12158"/>
        <dbReference type="Rhea" id="RHEA-COMP:12910"/>
        <dbReference type="Rhea" id="RHEA-COMP:19908"/>
        <dbReference type="ChEBI" id="CHEBI:13193"/>
        <dbReference type="ChEBI" id="CHEBI:15378"/>
        <dbReference type="ChEBI" id="CHEBI:17499"/>
        <dbReference type="ChEBI" id="CHEBI:29950"/>
        <dbReference type="ChEBI" id="CHEBI:61963"/>
        <dbReference type="ChEBI" id="CHEBI:90618"/>
        <dbReference type="ChEBI" id="CHEBI:232372"/>
        <dbReference type="ChEBI" id="CHEBI:456215"/>
    </reaction>
</comment>
<keyword evidence="3 19" id="KW-0963">Cytoplasm</keyword>
<comment type="caution">
    <text evidence="21">The sequence shown here is derived from an EMBL/GenBank/DDBJ whole genome shotgun (WGS) entry which is preliminary data.</text>
</comment>
<keyword evidence="4 19" id="KW-0820">tRNA-binding</keyword>
<dbReference type="CDD" id="cd11716">
    <property type="entry name" value="THUMP_ThiI"/>
    <property type="match status" value="1"/>
</dbReference>
<feature type="binding site" evidence="19">
    <location>
        <begin position="183"/>
        <end position="184"/>
    </location>
    <ligand>
        <name>ATP</name>
        <dbReference type="ChEBI" id="CHEBI:30616"/>
    </ligand>
</feature>
<dbReference type="Pfam" id="PF02926">
    <property type="entry name" value="THUMP"/>
    <property type="match status" value="1"/>
</dbReference>
<dbReference type="SUPFAM" id="SSF143437">
    <property type="entry name" value="THUMP domain-like"/>
    <property type="match status" value="1"/>
</dbReference>
<dbReference type="SUPFAM" id="SSF52402">
    <property type="entry name" value="Adenine nucleotide alpha hydrolases-like"/>
    <property type="match status" value="1"/>
</dbReference>
<evidence type="ECO:0000256" key="7">
    <source>
        <dbReference type="ARBA" id="ARBA00022840"/>
    </source>
</evidence>
<dbReference type="GO" id="GO:0052837">
    <property type="term" value="P:thiazole biosynthetic process"/>
    <property type="evidence" value="ECO:0007669"/>
    <property type="project" value="TreeGrafter"/>
</dbReference>
<accession>A0A9D2MKD9</accession>
<dbReference type="NCBIfam" id="TIGR00342">
    <property type="entry name" value="tRNA uracil 4-sulfurtransferase ThiI"/>
    <property type="match status" value="1"/>
</dbReference>
<evidence type="ECO:0000256" key="11">
    <source>
        <dbReference type="ARBA" id="ARBA00052330"/>
    </source>
</evidence>
<keyword evidence="5 19" id="KW-0808">Transferase</keyword>
<feature type="binding site" evidence="19">
    <location>
        <position position="287"/>
    </location>
    <ligand>
        <name>ATP</name>
        <dbReference type="ChEBI" id="CHEBI:30616"/>
    </ligand>
</feature>
<evidence type="ECO:0000256" key="10">
    <source>
        <dbReference type="ARBA" id="ARBA00050570"/>
    </source>
</evidence>
<dbReference type="EMBL" id="DWXN01000013">
    <property type="protein sequence ID" value="HJB75740.1"/>
    <property type="molecule type" value="Genomic_DNA"/>
</dbReference>
<evidence type="ECO:0000256" key="13">
    <source>
        <dbReference type="ARBA" id="ARBA00061472"/>
    </source>
</evidence>
<dbReference type="GO" id="GO:0009229">
    <property type="term" value="P:thiamine diphosphate biosynthetic process"/>
    <property type="evidence" value="ECO:0007669"/>
    <property type="project" value="UniProtKB-UniRule"/>
</dbReference>
<evidence type="ECO:0000256" key="2">
    <source>
        <dbReference type="ARBA" id="ARBA00004948"/>
    </source>
</evidence>
<evidence type="ECO:0000256" key="14">
    <source>
        <dbReference type="ARBA" id="ARBA00066827"/>
    </source>
</evidence>
<evidence type="ECO:0000256" key="16">
    <source>
        <dbReference type="ARBA" id="ARBA00075337"/>
    </source>
</evidence>
<dbReference type="GO" id="GO:0009228">
    <property type="term" value="P:thiamine biosynthetic process"/>
    <property type="evidence" value="ECO:0007669"/>
    <property type="project" value="UniProtKB-KW"/>
</dbReference>
<evidence type="ECO:0000256" key="17">
    <source>
        <dbReference type="ARBA" id="ARBA00077849"/>
    </source>
</evidence>
<keyword evidence="6 19" id="KW-0547">Nucleotide-binding</keyword>
<dbReference type="GO" id="GO:0002937">
    <property type="term" value="P:tRNA 4-thiouridine biosynthesis"/>
    <property type="evidence" value="ECO:0007669"/>
    <property type="project" value="TreeGrafter"/>
</dbReference>
<evidence type="ECO:0000256" key="4">
    <source>
        <dbReference type="ARBA" id="ARBA00022555"/>
    </source>
</evidence>
<gene>
    <name evidence="19 21" type="primary">thiI</name>
    <name evidence="21" type="ORF">IAA37_08755</name>
</gene>
<dbReference type="AlphaFoldDB" id="A0A9D2MKD9"/>
<comment type="function">
    <text evidence="12 19">Catalyzes the ATP-dependent transfer of a sulfur to tRNA to produce 4-thiouridine in position 8 of tRNAs, which functions as a near-UV photosensor. Also catalyzes the transfer of sulfur to the sulfur carrier protein ThiS, forming ThiS-thiocarboxylate. This is a step in the synthesis of thiazole, in the thiamine biosynthesis pathway. The sulfur is donated as persulfide by IscS.</text>
</comment>
<dbReference type="GO" id="GO:0000049">
    <property type="term" value="F:tRNA binding"/>
    <property type="evidence" value="ECO:0007669"/>
    <property type="project" value="UniProtKB-UniRule"/>
</dbReference>
<dbReference type="InterPro" id="IPR003720">
    <property type="entry name" value="tRNA_STrfase"/>
</dbReference>
<sequence length="393" mass="43426">MKEIILVKNGELVLKGLNRNTFEDVLIKNMRRHLADLGEFKFTKSQSTIMVEAPDGVDLDEVAERLGKVFGIAAYSRAAVCEKDMQGIVKTAREYLADDLSLVSTFKVEAKRSDKKFPLKSPEICRELGGALLKTFTHLKVDVHNPDVTVTVEIRDHYAFVRGNNIKGAGGMPTGTSGRAAVLISGGIDSPVAAYMMAKRGIELVAVHFASPPYTSELAEMKVMDLLKKVSAYCGTITTYVVPFTEIQEAIRDFCPEEYFTLVMRRIMMKISNIIAENQNCRALITGESLGQVASQTIYALQCTDSVAKLPVFRPCIGMDKDEIIAVSRKIDTFDTSIQPYEDCCTVFTPKHPRTRPKPQDVEAAESNIENLDEMIAAAVQGAKRRFIKAVGV</sequence>
<evidence type="ECO:0000256" key="6">
    <source>
        <dbReference type="ARBA" id="ARBA00022741"/>
    </source>
</evidence>
<protein>
    <recommendedName>
        <fullName evidence="15 19">Probable tRNA sulfurtransferase</fullName>
        <ecNumber evidence="14 19">2.8.1.4</ecNumber>
    </recommendedName>
    <alternativeName>
        <fullName evidence="16 19">Sulfur carrier protein ThiS sulfurtransferase</fullName>
    </alternativeName>
    <alternativeName>
        <fullName evidence="17 19">Thiamine biosynthesis protein ThiI</fullName>
    </alternativeName>
    <alternativeName>
        <fullName evidence="18 19">tRNA 4-thiouridine synthase</fullName>
    </alternativeName>
</protein>
<dbReference type="InterPro" id="IPR050102">
    <property type="entry name" value="tRNA_sulfurtransferase_ThiI"/>
</dbReference>
<dbReference type="InterPro" id="IPR014729">
    <property type="entry name" value="Rossmann-like_a/b/a_fold"/>
</dbReference>
<keyword evidence="7 19" id="KW-0067">ATP-binding</keyword>
<evidence type="ECO:0000256" key="1">
    <source>
        <dbReference type="ARBA" id="ARBA00004496"/>
    </source>
</evidence>
<comment type="pathway">
    <text evidence="2 19">Cofactor biosynthesis; thiamine diphosphate biosynthesis.</text>
</comment>
<keyword evidence="9 19" id="KW-0784">Thiamine biosynthesis</keyword>
<comment type="similarity">
    <text evidence="13 19">Belongs to the ThiI family.</text>
</comment>
<comment type="catalytic activity">
    <reaction evidence="10 19">
        <text>[ThiI sulfur-carrier protein]-S-sulfanyl-L-cysteine + a uridine in tRNA + 2 reduced [2Fe-2S]-[ferredoxin] + ATP + H(+) = [ThiI sulfur-carrier protein]-L-cysteine + a 4-thiouridine in tRNA + 2 oxidized [2Fe-2S]-[ferredoxin] + AMP + diphosphate</text>
        <dbReference type="Rhea" id="RHEA:24176"/>
        <dbReference type="Rhea" id="RHEA-COMP:10000"/>
        <dbReference type="Rhea" id="RHEA-COMP:10001"/>
        <dbReference type="Rhea" id="RHEA-COMP:13337"/>
        <dbReference type="Rhea" id="RHEA-COMP:13338"/>
        <dbReference type="Rhea" id="RHEA-COMP:13339"/>
        <dbReference type="Rhea" id="RHEA-COMP:13340"/>
        <dbReference type="ChEBI" id="CHEBI:15378"/>
        <dbReference type="ChEBI" id="CHEBI:29950"/>
        <dbReference type="ChEBI" id="CHEBI:30616"/>
        <dbReference type="ChEBI" id="CHEBI:33019"/>
        <dbReference type="ChEBI" id="CHEBI:33737"/>
        <dbReference type="ChEBI" id="CHEBI:33738"/>
        <dbReference type="ChEBI" id="CHEBI:61963"/>
        <dbReference type="ChEBI" id="CHEBI:65315"/>
        <dbReference type="ChEBI" id="CHEBI:136798"/>
        <dbReference type="ChEBI" id="CHEBI:456215"/>
        <dbReference type="EC" id="2.8.1.4"/>
    </reaction>
</comment>
<evidence type="ECO:0000256" key="5">
    <source>
        <dbReference type="ARBA" id="ARBA00022679"/>
    </source>
</evidence>
<dbReference type="HAMAP" id="MF_00021">
    <property type="entry name" value="ThiI"/>
    <property type="match status" value="1"/>
</dbReference>
<comment type="subcellular location">
    <subcellularLocation>
        <location evidence="1 19">Cytoplasm</location>
    </subcellularLocation>
</comment>
<evidence type="ECO:0000313" key="21">
    <source>
        <dbReference type="EMBL" id="HJB75740.1"/>
    </source>
</evidence>
<reference evidence="21" key="2">
    <citation type="submission" date="2021-04" db="EMBL/GenBank/DDBJ databases">
        <authorList>
            <person name="Gilroy R."/>
        </authorList>
    </citation>
    <scope>NUCLEOTIDE SEQUENCE</scope>
    <source>
        <strain evidence="21">CHK188-16595</strain>
    </source>
</reference>
<dbReference type="Gene3D" id="3.40.50.620">
    <property type="entry name" value="HUPs"/>
    <property type="match status" value="1"/>
</dbReference>
<dbReference type="GO" id="GO:0004810">
    <property type="term" value="F:CCA tRNA nucleotidyltransferase activity"/>
    <property type="evidence" value="ECO:0007669"/>
    <property type="project" value="InterPro"/>
</dbReference>
<dbReference type="PANTHER" id="PTHR43209">
    <property type="entry name" value="TRNA SULFURTRANSFERASE"/>
    <property type="match status" value="1"/>
</dbReference>
<evidence type="ECO:0000256" key="9">
    <source>
        <dbReference type="ARBA" id="ARBA00022977"/>
    </source>
</evidence>
<feature type="binding site" evidence="19">
    <location>
        <position position="296"/>
    </location>
    <ligand>
        <name>ATP</name>
        <dbReference type="ChEBI" id="CHEBI:30616"/>
    </ligand>
</feature>
<dbReference type="EC" id="2.8.1.4" evidence="14 19"/>
<organism evidence="21 22">
    <name type="scientific">Candidatus Eubacterium faecale</name>
    <dbReference type="NCBI Taxonomy" id="2838568"/>
    <lineage>
        <taxon>Bacteria</taxon>
        <taxon>Bacillati</taxon>
        <taxon>Bacillota</taxon>
        <taxon>Clostridia</taxon>
        <taxon>Eubacteriales</taxon>
        <taxon>Eubacteriaceae</taxon>
        <taxon>Eubacterium</taxon>
    </lineage>
</organism>
<dbReference type="PROSITE" id="PS51165">
    <property type="entry name" value="THUMP"/>
    <property type="match status" value="1"/>
</dbReference>
<keyword evidence="8 19" id="KW-0694">RNA-binding</keyword>
<feature type="domain" description="THUMP" evidence="20">
    <location>
        <begin position="60"/>
        <end position="165"/>
    </location>
</feature>
<feature type="binding site" evidence="19">
    <location>
        <begin position="208"/>
        <end position="209"/>
    </location>
    <ligand>
        <name>ATP</name>
        <dbReference type="ChEBI" id="CHEBI:30616"/>
    </ligand>
</feature>
<evidence type="ECO:0000259" key="20">
    <source>
        <dbReference type="PROSITE" id="PS51165"/>
    </source>
</evidence>
<dbReference type="Proteomes" id="UP000823877">
    <property type="component" value="Unassembled WGS sequence"/>
</dbReference>
<dbReference type="InterPro" id="IPR004114">
    <property type="entry name" value="THUMP_dom"/>
</dbReference>
<dbReference type="InterPro" id="IPR020536">
    <property type="entry name" value="ThiI_AANH"/>
</dbReference>
<dbReference type="GO" id="GO:0140741">
    <property type="term" value="F:tRNA-uracil-4 sulfurtransferase activity"/>
    <property type="evidence" value="ECO:0007669"/>
    <property type="project" value="UniProtKB-EC"/>
</dbReference>
<dbReference type="InterPro" id="IPR049961">
    <property type="entry name" value="ThiI_N"/>
</dbReference>
<evidence type="ECO:0000256" key="3">
    <source>
        <dbReference type="ARBA" id="ARBA00022490"/>
    </source>
</evidence>
<name>A0A9D2MKD9_9FIRM</name>
<proteinExistence type="inferred from homology"/>
<evidence type="ECO:0000313" key="22">
    <source>
        <dbReference type="Proteomes" id="UP000823877"/>
    </source>
</evidence>
<evidence type="ECO:0000256" key="12">
    <source>
        <dbReference type="ARBA" id="ARBA00058382"/>
    </source>
</evidence>
<evidence type="ECO:0000256" key="15">
    <source>
        <dbReference type="ARBA" id="ARBA00071867"/>
    </source>
</evidence>
<reference evidence="21" key="1">
    <citation type="journal article" date="2021" name="PeerJ">
        <title>Extensive microbial diversity within the chicken gut microbiome revealed by metagenomics and culture.</title>
        <authorList>
            <person name="Gilroy R."/>
            <person name="Ravi A."/>
            <person name="Getino M."/>
            <person name="Pursley I."/>
            <person name="Horton D.L."/>
            <person name="Alikhan N.F."/>
            <person name="Baker D."/>
            <person name="Gharbi K."/>
            <person name="Hall N."/>
            <person name="Watson M."/>
            <person name="Adriaenssens E.M."/>
            <person name="Foster-Nyarko E."/>
            <person name="Jarju S."/>
            <person name="Secka A."/>
            <person name="Antonio M."/>
            <person name="Oren A."/>
            <person name="Chaudhuri R.R."/>
            <person name="La Ragione R."/>
            <person name="Hildebrand F."/>
            <person name="Pallen M.J."/>
        </authorList>
    </citation>
    <scope>NUCLEOTIDE SEQUENCE</scope>
    <source>
        <strain evidence="21">CHK188-16595</strain>
    </source>
</reference>
<dbReference type="FunFam" id="3.40.50.620:FF:000053">
    <property type="entry name" value="Probable tRNA sulfurtransferase"/>
    <property type="match status" value="1"/>
</dbReference>
<dbReference type="GO" id="GO:0005829">
    <property type="term" value="C:cytosol"/>
    <property type="evidence" value="ECO:0007669"/>
    <property type="project" value="TreeGrafter"/>
</dbReference>
<dbReference type="Gene3D" id="3.30.2130.30">
    <property type="match status" value="1"/>
</dbReference>
<dbReference type="InterPro" id="IPR049962">
    <property type="entry name" value="THUMP_ThiI"/>
</dbReference>
<evidence type="ECO:0000256" key="8">
    <source>
        <dbReference type="ARBA" id="ARBA00022884"/>
    </source>
</evidence>
<feature type="binding site" evidence="19">
    <location>
        <position position="265"/>
    </location>
    <ligand>
        <name>ATP</name>
        <dbReference type="ChEBI" id="CHEBI:30616"/>
    </ligand>
</feature>
<dbReference type="PANTHER" id="PTHR43209:SF1">
    <property type="entry name" value="TRNA SULFURTRANSFERASE"/>
    <property type="match status" value="1"/>
</dbReference>
<dbReference type="Pfam" id="PF22025">
    <property type="entry name" value="ThiI_fer"/>
    <property type="match status" value="1"/>
</dbReference>
<dbReference type="GO" id="GO:0005524">
    <property type="term" value="F:ATP binding"/>
    <property type="evidence" value="ECO:0007669"/>
    <property type="project" value="UniProtKB-UniRule"/>
</dbReference>
<dbReference type="SMART" id="SM00981">
    <property type="entry name" value="THUMP"/>
    <property type="match status" value="1"/>
</dbReference>